<dbReference type="Pfam" id="PF08281">
    <property type="entry name" value="Sigma70_r4_2"/>
    <property type="match status" value="1"/>
</dbReference>
<dbReference type="EMBL" id="SJSL01000007">
    <property type="protein sequence ID" value="TCC98309.1"/>
    <property type="molecule type" value="Genomic_DNA"/>
</dbReference>
<evidence type="ECO:0000256" key="1">
    <source>
        <dbReference type="ARBA" id="ARBA00010641"/>
    </source>
</evidence>
<dbReference type="PANTHER" id="PTHR43133:SF46">
    <property type="entry name" value="RNA POLYMERASE SIGMA-70 FACTOR ECF SUBFAMILY"/>
    <property type="match status" value="1"/>
</dbReference>
<dbReference type="InterPro" id="IPR039425">
    <property type="entry name" value="RNA_pol_sigma-70-like"/>
</dbReference>
<evidence type="ECO:0000313" key="8">
    <source>
        <dbReference type="Proteomes" id="UP000293347"/>
    </source>
</evidence>
<name>A0A4R0ND65_9SPHI</name>
<reference evidence="7 8" key="1">
    <citation type="submission" date="2019-02" db="EMBL/GenBank/DDBJ databases">
        <title>Pedobacter sp. RP-1-14 sp. nov., isolated from Arctic soil.</title>
        <authorList>
            <person name="Dahal R.H."/>
        </authorList>
    </citation>
    <scope>NUCLEOTIDE SEQUENCE [LARGE SCALE GENOMIC DNA]</scope>
    <source>
        <strain evidence="7 8">RP-1-14</strain>
    </source>
</reference>
<keyword evidence="2" id="KW-0805">Transcription regulation</keyword>
<dbReference type="NCBIfam" id="TIGR02985">
    <property type="entry name" value="Sig70_bacteroi1"/>
    <property type="match status" value="1"/>
</dbReference>
<evidence type="ECO:0000256" key="2">
    <source>
        <dbReference type="ARBA" id="ARBA00023015"/>
    </source>
</evidence>
<evidence type="ECO:0000259" key="6">
    <source>
        <dbReference type="Pfam" id="PF08281"/>
    </source>
</evidence>
<dbReference type="PANTHER" id="PTHR43133">
    <property type="entry name" value="RNA POLYMERASE ECF-TYPE SIGMA FACTO"/>
    <property type="match status" value="1"/>
</dbReference>
<dbReference type="SUPFAM" id="SSF88659">
    <property type="entry name" value="Sigma3 and sigma4 domains of RNA polymerase sigma factors"/>
    <property type="match status" value="1"/>
</dbReference>
<dbReference type="NCBIfam" id="TIGR02937">
    <property type="entry name" value="sigma70-ECF"/>
    <property type="match status" value="1"/>
</dbReference>
<evidence type="ECO:0000313" key="7">
    <source>
        <dbReference type="EMBL" id="TCC98309.1"/>
    </source>
</evidence>
<dbReference type="SUPFAM" id="SSF88946">
    <property type="entry name" value="Sigma2 domain of RNA polymerase sigma factors"/>
    <property type="match status" value="1"/>
</dbReference>
<comment type="similarity">
    <text evidence="1">Belongs to the sigma-70 factor family. ECF subfamily.</text>
</comment>
<feature type="domain" description="RNA polymerase sigma factor 70 region 4 type 2" evidence="6">
    <location>
        <begin position="125"/>
        <end position="175"/>
    </location>
</feature>
<proteinExistence type="inferred from homology"/>
<dbReference type="GO" id="GO:0003677">
    <property type="term" value="F:DNA binding"/>
    <property type="evidence" value="ECO:0007669"/>
    <property type="project" value="InterPro"/>
</dbReference>
<dbReference type="InterPro" id="IPR013325">
    <property type="entry name" value="RNA_pol_sigma_r2"/>
</dbReference>
<evidence type="ECO:0000256" key="4">
    <source>
        <dbReference type="ARBA" id="ARBA00023163"/>
    </source>
</evidence>
<protein>
    <submittedName>
        <fullName evidence="7">RNA polymerase sigma-70 factor</fullName>
    </submittedName>
</protein>
<keyword evidence="4" id="KW-0804">Transcription</keyword>
<evidence type="ECO:0000256" key="3">
    <source>
        <dbReference type="ARBA" id="ARBA00023082"/>
    </source>
</evidence>
<dbReference type="OrthoDB" id="659569at2"/>
<evidence type="ECO:0000259" key="5">
    <source>
        <dbReference type="Pfam" id="PF04542"/>
    </source>
</evidence>
<dbReference type="InterPro" id="IPR036388">
    <property type="entry name" value="WH-like_DNA-bd_sf"/>
</dbReference>
<dbReference type="InterPro" id="IPR013249">
    <property type="entry name" value="RNA_pol_sigma70_r4_t2"/>
</dbReference>
<dbReference type="Gene3D" id="1.10.10.10">
    <property type="entry name" value="Winged helix-like DNA-binding domain superfamily/Winged helix DNA-binding domain"/>
    <property type="match status" value="1"/>
</dbReference>
<dbReference type="AlphaFoldDB" id="A0A4R0ND65"/>
<keyword evidence="8" id="KW-1185">Reference proteome</keyword>
<dbReference type="Pfam" id="PF04542">
    <property type="entry name" value="Sigma70_r2"/>
    <property type="match status" value="1"/>
</dbReference>
<dbReference type="InterPro" id="IPR007627">
    <property type="entry name" value="RNA_pol_sigma70_r2"/>
</dbReference>
<dbReference type="Proteomes" id="UP000293347">
    <property type="component" value="Unassembled WGS sequence"/>
</dbReference>
<comment type="caution">
    <text evidence="7">The sequence shown here is derived from an EMBL/GenBank/DDBJ whole genome shotgun (WGS) entry which is preliminary data.</text>
</comment>
<sequence length="192" mass="22940">MKAYKNLADEALLELLKFSDRTAYEELYHRYWAILFRHARKMLSNDEEAKDLVQDLFVILWNKSGHLVIQSTFSAYLYGMVRYKVFDLIDKRKVQDRHLQSLESFIHQGEYTTDDTIRENELSKIIEREISMLPAKMREVFELSRKSHFSHQQISTEMDISHQTVKKQIYNALKILRPKLGGICLFLFFWIL</sequence>
<keyword evidence="3" id="KW-0731">Sigma factor</keyword>
<feature type="domain" description="RNA polymerase sigma-70 region 2" evidence="5">
    <location>
        <begin position="27"/>
        <end position="93"/>
    </location>
</feature>
<accession>A0A4R0ND65</accession>
<dbReference type="InterPro" id="IPR014284">
    <property type="entry name" value="RNA_pol_sigma-70_dom"/>
</dbReference>
<dbReference type="InterPro" id="IPR013324">
    <property type="entry name" value="RNA_pol_sigma_r3/r4-like"/>
</dbReference>
<dbReference type="InterPro" id="IPR014327">
    <property type="entry name" value="RNA_pol_sigma70_bacteroid"/>
</dbReference>
<dbReference type="GO" id="GO:0006352">
    <property type="term" value="P:DNA-templated transcription initiation"/>
    <property type="evidence" value="ECO:0007669"/>
    <property type="project" value="InterPro"/>
</dbReference>
<gene>
    <name evidence="7" type="ORF">EZ437_18625</name>
</gene>
<dbReference type="GO" id="GO:0016987">
    <property type="term" value="F:sigma factor activity"/>
    <property type="evidence" value="ECO:0007669"/>
    <property type="project" value="UniProtKB-KW"/>
</dbReference>
<dbReference type="Gene3D" id="1.10.1740.10">
    <property type="match status" value="1"/>
</dbReference>
<organism evidence="7 8">
    <name type="scientific">Pedobacter psychroterrae</name>
    <dbReference type="NCBI Taxonomy" id="2530453"/>
    <lineage>
        <taxon>Bacteria</taxon>
        <taxon>Pseudomonadati</taxon>
        <taxon>Bacteroidota</taxon>
        <taxon>Sphingobacteriia</taxon>
        <taxon>Sphingobacteriales</taxon>
        <taxon>Sphingobacteriaceae</taxon>
        <taxon>Pedobacter</taxon>
    </lineage>
</organism>